<sequence length="58" mass="6524">MLDEILDHYLACERCGDENSETKCQECGVVCEPCYNAEHCGCEICKAEAPEPVATWQR</sequence>
<accession>A0A6J5N568</accession>
<dbReference type="EMBL" id="LR796577">
    <property type="protein sequence ID" value="CAB4152410.1"/>
    <property type="molecule type" value="Genomic_DNA"/>
</dbReference>
<organism evidence="1">
    <name type="scientific">uncultured Caudovirales phage</name>
    <dbReference type="NCBI Taxonomy" id="2100421"/>
    <lineage>
        <taxon>Viruses</taxon>
        <taxon>Duplodnaviria</taxon>
        <taxon>Heunggongvirae</taxon>
        <taxon>Uroviricota</taxon>
        <taxon>Caudoviricetes</taxon>
        <taxon>Peduoviridae</taxon>
        <taxon>Maltschvirus</taxon>
        <taxon>Maltschvirus maltsch</taxon>
    </lineage>
</organism>
<evidence type="ECO:0000313" key="1">
    <source>
        <dbReference type="EMBL" id="CAB4152410.1"/>
    </source>
</evidence>
<proteinExistence type="predicted"/>
<gene>
    <name evidence="1" type="ORF">UFOVP613_13</name>
</gene>
<name>A0A6J5N568_9CAUD</name>
<reference evidence="1" key="1">
    <citation type="submission" date="2020-04" db="EMBL/GenBank/DDBJ databases">
        <authorList>
            <person name="Chiriac C."/>
            <person name="Salcher M."/>
            <person name="Ghai R."/>
            <person name="Kavagutti S V."/>
        </authorList>
    </citation>
    <scope>NUCLEOTIDE SEQUENCE</scope>
</reference>
<protein>
    <submittedName>
        <fullName evidence="1">Uncharacterized protein</fullName>
    </submittedName>
</protein>